<evidence type="ECO:0000313" key="3">
    <source>
        <dbReference type="Proteomes" id="UP001295423"/>
    </source>
</evidence>
<protein>
    <submittedName>
        <fullName evidence="2">Uncharacterized protein</fullName>
    </submittedName>
</protein>
<feature type="compositionally biased region" description="Polar residues" evidence="1">
    <location>
        <begin position="8"/>
        <end position="17"/>
    </location>
</feature>
<reference evidence="2" key="1">
    <citation type="submission" date="2023-08" db="EMBL/GenBank/DDBJ databases">
        <authorList>
            <person name="Audoor S."/>
            <person name="Bilcke G."/>
        </authorList>
    </citation>
    <scope>NUCLEOTIDE SEQUENCE</scope>
</reference>
<organism evidence="2 3">
    <name type="scientific">Cylindrotheca closterium</name>
    <dbReference type="NCBI Taxonomy" id="2856"/>
    <lineage>
        <taxon>Eukaryota</taxon>
        <taxon>Sar</taxon>
        <taxon>Stramenopiles</taxon>
        <taxon>Ochrophyta</taxon>
        <taxon>Bacillariophyta</taxon>
        <taxon>Bacillariophyceae</taxon>
        <taxon>Bacillariophycidae</taxon>
        <taxon>Bacillariales</taxon>
        <taxon>Bacillariaceae</taxon>
        <taxon>Cylindrotheca</taxon>
    </lineage>
</organism>
<gene>
    <name evidence="2" type="ORF">CYCCA115_LOCUS22850</name>
</gene>
<dbReference type="Proteomes" id="UP001295423">
    <property type="component" value="Unassembled WGS sequence"/>
</dbReference>
<evidence type="ECO:0000256" key="1">
    <source>
        <dbReference type="SAM" id="MobiDB-lite"/>
    </source>
</evidence>
<accession>A0AAD2GBF4</accession>
<dbReference type="AlphaFoldDB" id="A0AAD2GBF4"/>
<dbReference type="EMBL" id="CAKOGP040002336">
    <property type="protein sequence ID" value="CAJ1967604.1"/>
    <property type="molecule type" value="Genomic_DNA"/>
</dbReference>
<proteinExistence type="predicted"/>
<evidence type="ECO:0000313" key="2">
    <source>
        <dbReference type="EMBL" id="CAJ1967604.1"/>
    </source>
</evidence>
<sequence length="146" mass="16121">MFGDDSFTALTPSTSANHMPKGRGTSHSYNSGKRKTAKNPLVDAMRSASTKFSITEPHSDQAPEIPMRLLSHSIRTCLERSDSEMSVSLRFAIAEQGDQPLHSPMRRLSRSLRSDAPASAEFRADGCDRSLERQCNRSLSSSFSKE</sequence>
<name>A0AAD2GBF4_9STRA</name>
<feature type="region of interest" description="Disordered" evidence="1">
    <location>
        <begin position="96"/>
        <end position="125"/>
    </location>
</feature>
<comment type="caution">
    <text evidence="2">The sequence shown here is derived from an EMBL/GenBank/DDBJ whole genome shotgun (WGS) entry which is preliminary data.</text>
</comment>
<keyword evidence="3" id="KW-1185">Reference proteome</keyword>
<feature type="region of interest" description="Disordered" evidence="1">
    <location>
        <begin position="1"/>
        <end position="66"/>
    </location>
</feature>